<gene>
    <name evidence="1" type="ORF">NLG97_g642</name>
</gene>
<sequence length="420" mass="46181">MKVLICGAGISGTALAFWLSKLQFKVTVVERFPSLRVNGLQLDLRGHGIEVLKRMGLDAAFKDKAAPEQGMQIVNSAGKRLAYFASNTSGKGKQNFTSEYEIMRGELCRLFHDASVARGNVEYKFNMSVKGLKEAENGIAVTFSNGATENFDLVVGADGQWSRTRRMMLGSTTSPDPALHILPGMCAGYFTTPIPMKENDTFDSTMYLASHRRSVMTRRSDPQFLQVYMGCSTEEPTMKTAQRGDIQQEKAAFTASYQGAGWCVPELIEGMNASDDFYCERIGLVKLDAWHRGRIVLVGDAAYCPSVLTGMGTTCGVVGAYILAGELSRLHGRDDTRHATLDEALGAYETCFRPFMDQVQDGVGEESLISKMLMPSSALGVATLNFFLRAMTFFGVRLSSSSFMKEDVQNWSQPEYKSLA</sequence>
<dbReference type="Proteomes" id="UP001148737">
    <property type="component" value="Unassembled WGS sequence"/>
</dbReference>
<name>A0ACC1R7X4_9HYPO</name>
<reference evidence="1" key="1">
    <citation type="submission" date="2022-07" db="EMBL/GenBank/DDBJ databases">
        <title>Genome Sequence of Lecanicillium saksenae.</title>
        <authorList>
            <person name="Buettner E."/>
        </authorList>
    </citation>
    <scope>NUCLEOTIDE SEQUENCE</scope>
    <source>
        <strain evidence="1">VT-O1</strain>
    </source>
</reference>
<evidence type="ECO:0000313" key="1">
    <source>
        <dbReference type="EMBL" id="KAJ3499057.1"/>
    </source>
</evidence>
<organism evidence="1 2">
    <name type="scientific">Lecanicillium saksenae</name>
    <dbReference type="NCBI Taxonomy" id="468837"/>
    <lineage>
        <taxon>Eukaryota</taxon>
        <taxon>Fungi</taxon>
        <taxon>Dikarya</taxon>
        <taxon>Ascomycota</taxon>
        <taxon>Pezizomycotina</taxon>
        <taxon>Sordariomycetes</taxon>
        <taxon>Hypocreomycetidae</taxon>
        <taxon>Hypocreales</taxon>
        <taxon>Cordycipitaceae</taxon>
        <taxon>Lecanicillium</taxon>
    </lineage>
</organism>
<comment type="caution">
    <text evidence="1">The sequence shown here is derived from an EMBL/GenBank/DDBJ whole genome shotgun (WGS) entry which is preliminary data.</text>
</comment>
<dbReference type="EMBL" id="JANAKD010000023">
    <property type="protein sequence ID" value="KAJ3499057.1"/>
    <property type="molecule type" value="Genomic_DNA"/>
</dbReference>
<proteinExistence type="predicted"/>
<evidence type="ECO:0000313" key="2">
    <source>
        <dbReference type="Proteomes" id="UP001148737"/>
    </source>
</evidence>
<protein>
    <submittedName>
        <fullName evidence="1">Uncharacterized protein</fullName>
    </submittedName>
</protein>
<keyword evidence="2" id="KW-1185">Reference proteome</keyword>
<accession>A0ACC1R7X4</accession>